<sequence>MMLIIPLPTYIVDFLIGLNITIALLIFMSSFYIIKILNFMTFPALLLITTLFRLALSISTSRLILLDADAGEIITSFGEFVIGENLVVGFVVFSIVTIVQFLVITKGSERVAEVAARFSLDGMPGKQMSIDADLKSGIITNEEVQIRRKELGQESQLYGSFDGAMKFIKGDAIAGIVIIFVNLIGGISVGMAQMDLSISQALHTYTLLTIGDGLVAQIPALLISISAGFIVTRVGGENKNLGFSIMNELLAQDFALLVTAILAFIIGFLPGFPTPVFLILSAMLGGYFFRKQWKNKKKEKTTILNNESSEDKKEEVEGKKGLISNLFSGKKDEEENSLLTESISLSQAETIPLIITVSDKKKTYLTKIVFDKWLKKEFILQYGVLLPDINIHYSEVIDENKVLILINEVKAEEFDCPFPLNFVENPNDEFISLGFKMIELEDENIKNYWIDEKDKENLEELGYILKSPEYFFYKKFSNLMTLNIVEFLGIQETKNILDKIEEKSPELLKECYRQVSIQRINEVLQRLIQEKIPIRNIKTIIGGLVQWGSKEKDPILLTEHIRTLLSRYISHFFSKDNCINVIILSHELEDIIRGGIRQSSSGTFLNLEPSELDMIIEKITLAIDDIKYIQNYVFLTAIDIRRFVRKLLESQYPQLSVLSYDEISSDIEINVLQSI</sequence>
<reference evidence="10 11" key="1">
    <citation type="submission" date="2016-04" db="EMBL/GenBank/DDBJ databases">
        <title>ATOL: Assembling a taxonomically balanced genome-scale reconstruction of the evolutionary history of the Enterobacteriaceae.</title>
        <authorList>
            <person name="Plunkett G.III."/>
            <person name="Neeno-Eckwall E.C."/>
            <person name="Glasner J.D."/>
            <person name="Perna N.T."/>
        </authorList>
    </citation>
    <scope>NUCLEOTIDE SEQUENCE [LARGE SCALE GENOMIC DNA]</scope>
    <source>
        <strain evidence="10 11">ATCC 700826</strain>
    </source>
</reference>
<feature type="transmembrane region" description="Helical" evidence="9">
    <location>
        <begin position="12"/>
        <end position="33"/>
    </location>
</feature>
<proteinExistence type="inferred from homology"/>
<dbReference type="GO" id="GO:0009306">
    <property type="term" value="P:protein secretion"/>
    <property type="evidence" value="ECO:0007669"/>
    <property type="project" value="InterPro"/>
</dbReference>
<evidence type="ECO:0000256" key="6">
    <source>
        <dbReference type="ARBA" id="ARBA00022692"/>
    </source>
</evidence>
<dbReference type="AlphaFoldDB" id="A0AAJ3LSG0"/>
<evidence type="ECO:0000256" key="3">
    <source>
        <dbReference type="ARBA" id="ARBA00022448"/>
    </source>
</evidence>
<keyword evidence="8 9" id="KW-0472">Membrane</keyword>
<feature type="transmembrane region" description="Helical" evidence="9">
    <location>
        <begin position="214"/>
        <end position="236"/>
    </location>
</feature>
<dbReference type="GO" id="GO:0005886">
    <property type="term" value="C:plasma membrane"/>
    <property type="evidence" value="ECO:0007669"/>
    <property type="project" value="UniProtKB-SubCell"/>
</dbReference>
<name>A0AAJ3LSG0_PROHU</name>
<dbReference type="InterPro" id="IPR001712">
    <property type="entry name" value="T3SS_FHIPEP"/>
</dbReference>
<feature type="transmembrane region" description="Helical" evidence="9">
    <location>
        <begin position="172"/>
        <end position="194"/>
    </location>
</feature>
<dbReference type="PRINTS" id="PR00949">
    <property type="entry name" value="TYPE3IMAPROT"/>
</dbReference>
<accession>A0AAJ3LSG0</accession>
<dbReference type="InterPro" id="IPR006302">
    <property type="entry name" value="T3SS_HrcV"/>
</dbReference>
<dbReference type="EMBL" id="LXEV01000036">
    <property type="protein sequence ID" value="OAT44968.1"/>
    <property type="molecule type" value="Genomic_DNA"/>
</dbReference>
<evidence type="ECO:0000256" key="9">
    <source>
        <dbReference type="SAM" id="Phobius"/>
    </source>
</evidence>
<dbReference type="Gene3D" id="3.40.30.60">
    <property type="entry name" value="FHIPEP family, domain 1"/>
    <property type="match status" value="1"/>
</dbReference>
<keyword evidence="5" id="KW-0997">Cell inner membrane</keyword>
<dbReference type="InterPro" id="IPR042193">
    <property type="entry name" value="FHIPEP_3"/>
</dbReference>
<dbReference type="NCBIfam" id="TIGR01399">
    <property type="entry name" value="hrcV"/>
    <property type="match status" value="1"/>
</dbReference>
<evidence type="ECO:0000256" key="1">
    <source>
        <dbReference type="ARBA" id="ARBA00004429"/>
    </source>
</evidence>
<dbReference type="Pfam" id="PF00771">
    <property type="entry name" value="FHIPEP"/>
    <property type="match status" value="1"/>
</dbReference>
<dbReference type="InterPro" id="IPR042194">
    <property type="entry name" value="FHIPEP_1"/>
</dbReference>
<dbReference type="Proteomes" id="UP000078250">
    <property type="component" value="Unassembled WGS sequence"/>
</dbReference>
<feature type="transmembrane region" description="Helical" evidence="9">
    <location>
        <begin position="86"/>
        <end position="104"/>
    </location>
</feature>
<organism evidence="10 11">
    <name type="scientific">Proteus hauseri ATCC 700826</name>
    <dbReference type="NCBI Taxonomy" id="1354271"/>
    <lineage>
        <taxon>Bacteria</taxon>
        <taxon>Pseudomonadati</taxon>
        <taxon>Pseudomonadota</taxon>
        <taxon>Gammaproteobacteria</taxon>
        <taxon>Enterobacterales</taxon>
        <taxon>Morganellaceae</taxon>
        <taxon>Proteus</taxon>
    </lineage>
</organism>
<keyword evidence="4" id="KW-1003">Cell membrane</keyword>
<evidence type="ECO:0000313" key="11">
    <source>
        <dbReference type="Proteomes" id="UP000078250"/>
    </source>
</evidence>
<dbReference type="InterPro" id="IPR025505">
    <property type="entry name" value="FHIPEP_CS"/>
</dbReference>
<comment type="similarity">
    <text evidence="2">Belongs to the FHIPEP (flagella/HR/invasion proteins export pore) family.</text>
</comment>
<evidence type="ECO:0000256" key="8">
    <source>
        <dbReference type="ARBA" id="ARBA00023136"/>
    </source>
</evidence>
<keyword evidence="7 9" id="KW-1133">Transmembrane helix</keyword>
<comment type="caution">
    <text evidence="10">The sequence shown here is derived from an EMBL/GenBank/DDBJ whole genome shotgun (WGS) entry which is preliminary data.</text>
</comment>
<feature type="transmembrane region" description="Helical" evidence="9">
    <location>
        <begin position="45"/>
        <end position="66"/>
    </location>
</feature>
<evidence type="ECO:0000256" key="2">
    <source>
        <dbReference type="ARBA" id="ARBA00008835"/>
    </source>
</evidence>
<keyword evidence="3" id="KW-0813">Transport</keyword>
<keyword evidence="11" id="KW-1185">Reference proteome</keyword>
<dbReference type="NCBIfam" id="NF011865">
    <property type="entry name" value="PRK15337.1"/>
    <property type="match status" value="1"/>
</dbReference>
<dbReference type="Gene3D" id="3.40.50.12790">
    <property type="entry name" value="FHIPEP family, domain 4"/>
    <property type="match status" value="1"/>
</dbReference>
<dbReference type="PIRSF" id="PIRSF005419">
    <property type="entry name" value="FlhA"/>
    <property type="match status" value="1"/>
</dbReference>
<keyword evidence="6 9" id="KW-0812">Transmembrane</keyword>
<dbReference type="PROSITE" id="PS00994">
    <property type="entry name" value="FHIPEP"/>
    <property type="match status" value="1"/>
</dbReference>
<evidence type="ECO:0000256" key="7">
    <source>
        <dbReference type="ARBA" id="ARBA00022989"/>
    </source>
</evidence>
<gene>
    <name evidence="10" type="ORF">M997_3334</name>
</gene>
<dbReference type="PANTHER" id="PTHR30161:SF2">
    <property type="entry name" value="INVASION PROTEIN INVA"/>
    <property type="match status" value="1"/>
</dbReference>
<dbReference type="Gene3D" id="3.40.5.40">
    <property type="entry name" value="FHIPEP family, domain 2"/>
    <property type="match status" value="1"/>
</dbReference>
<evidence type="ECO:0000256" key="4">
    <source>
        <dbReference type="ARBA" id="ARBA00022475"/>
    </source>
</evidence>
<evidence type="ECO:0000256" key="5">
    <source>
        <dbReference type="ARBA" id="ARBA00022519"/>
    </source>
</evidence>
<evidence type="ECO:0000313" key="10">
    <source>
        <dbReference type="EMBL" id="OAT44968.1"/>
    </source>
</evidence>
<dbReference type="InterPro" id="IPR042196">
    <property type="entry name" value="FHIPEP_4"/>
</dbReference>
<comment type="subcellular location">
    <subcellularLocation>
        <location evidence="1">Cell inner membrane</location>
        <topology evidence="1">Multi-pass membrane protein</topology>
    </subcellularLocation>
</comment>
<dbReference type="Gene3D" id="1.10.8.540">
    <property type="entry name" value="FHIPEP family, domain 3"/>
    <property type="match status" value="1"/>
</dbReference>
<dbReference type="PANTHER" id="PTHR30161">
    <property type="entry name" value="FLAGELLAR EXPORT PROTEIN, MEMBRANE FLHA SUBUNIT-RELATED"/>
    <property type="match status" value="1"/>
</dbReference>
<protein>
    <submittedName>
        <fullName evidence="10">Type III secretion system inner membrane channel protein</fullName>
    </submittedName>
</protein>